<evidence type="ECO:0000313" key="5">
    <source>
        <dbReference type="EMBL" id="KAG1780545.1"/>
    </source>
</evidence>
<dbReference type="GO" id="GO:0036297">
    <property type="term" value="P:interstrand cross-link repair"/>
    <property type="evidence" value="ECO:0007669"/>
    <property type="project" value="TreeGrafter"/>
</dbReference>
<feature type="compositionally biased region" description="Polar residues" evidence="4">
    <location>
        <begin position="622"/>
        <end position="634"/>
    </location>
</feature>
<dbReference type="GO" id="GO:0003684">
    <property type="term" value="F:damaged DNA binding"/>
    <property type="evidence" value="ECO:0007669"/>
    <property type="project" value="TreeGrafter"/>
</dbReference>
<feature type="region of interest" description="Disordered" evidence="4">
    <location>
        <begin position="807"/>
        <end position="833"/>
    </location>
</feature>
<dbReference type="GO" id="GO:0006303">
    <property type="term" value="P:double-strand break repair via nonhomologous end joining"/>
    <property type="evidence" value="ECO:0007669"/>
    <property type="project" value="TreeGrafter"/>
</dbReference>
<evidence type="ECO:0000256" key="3">
    <source>
        <dbReference type="ARBA" id="ARBA00022839"/>
    </source>
</evidence>
<feature type="region of interest" description="Disordered" evidence="4">
    <location>
        <begin position="492"/>
        <end position="548"/>
    </location>
</feature>
<dbReference type="Gene3D" id="3.60.15.10">
    <property type="entry name" value="Ribonuclease Z/Hydroxyacylglutathione hydrolase-like"/>
    <property type="match status" value="1"/>
</dbReference>
<dbReference type="Gene3D" id="3.40.50.12650">
    <property type="match status" value="1"/>
</dbReference>
<organism evidence="5 6">
    <name type="scientific">Suillus placidus</name>
    <dbReference type="NCBI Taxonomy" id="48579"/>
    <lineage>
        <taxon>Eukaryota</taxon>
        <taxon>Fungi</taxon>
        <taxon>Dikarya</taxon>
        <taxon>Basidiomycota</taxon>
        <taxon>Agaricomycotina</taxon>
        <taxon>Agaricomycetes</taxon>
        <taxon>Agaricomycetidae</taxon>
        <taxon>Boletales</taxon>
        <taxon>Suillineae</taxon>
        <taxon>Suillaceae</taxon>
        <taxon>Suillus</taxon>
    </lineage>
</organism>
<proteinExistence type="predicted"/>
<feature type="compositionally biased region" description="Polar residues" evidence="4">
    <location>
        <begin position="508"/>
        <end position="518"/>
    </location>
</feature>
<feature type="compositionally biased region" description="Polar residues" evidence="4">
    <location>
        <begin position="708"/>
        <end position="719"/>
    </location>
</feature>
<gene>
    <name evidence="5" type="ORF">EV702DRAFT_1023191</name>
</gene>
<feature type="compositionally biased region" description="Acidic residues" evidence="4">
    <location>
        <begin position="537"/>
        <end position="546"/>
    </location>
</feature>
<dbReference type="OrthoDB" id="5561659at2759"/>
<dbReference type="Proteomes" id="UP000714275">
    <property type="component" value="Unassembled WGS sequence"/>
</dbReference>
<dbReference type="PANTHER" id="PTHR23240:SF8">
    <property type="entry name" value="PROTEIN ARTEMIS"/>
    <property type="match status" value="1"/>
</dbReference>
<accession>A0A9P7A2F9</accession>
<keyword evidence="3" id="KW-0269">Exonuclease</keyword>
<name>A0A9P7A2F9_9AGAM</name>
<dbReference type="GO" id="GO:0000723">
    <property type="term" value="P:telomere maintenance"/>
    <property type="evidence" value="ECO:0007669"/>
    <property type="project" value="TreeGrafter"/>
</dbReference>
<protein>
    <submittedName>
        <fullName evidence="5">Beta-lactamase-like protein</fullName>
    </submittedName>
</protein>
<feature type="region of interest" description="Disordered" evidence="4">
    <location>
        <begin position="622"/>
        <end position="743"/>
    </location>
</feature>
<dbReference type="SUPFAM" id="SSF56281">
    <property type="entry name" value="Metallo-hydrolase/oxidoreductase"/>
    <property type="match status" value="1"/>
</dbReference>
<evidence type="ECO:0000256" key="4">
    <source>
        <dbReference type="SAM" id="MobiDB-lite"/>
    </source>
</evidence>
<dbReference type="InterPro" id="IPR036866">
    <property type="entry name" value="RibonucZ/Hydroxyglut_hydro"/>
</dbReference>
<reference evidence="5" key="1">
    <citation type="journal article" date="2020" name="New Phytol.">
        <title>Comparative genomics reveals dynamic genome evolution in host specialist ectomycorrhizal fungi.</title>
        <authorList>
            <person name="Lofgren L.A."/>
            <person name="Nguyen N.H."/>
            <person name="Vilgalys R."/>
            <person name="Ruytinx J."/>
            <person name="Liao H.L."/>
            <person name="Branco S."/>
            <person name="Kuo A."/>
            <person name="LaButti K."/>
            <person name="Lipzen A."/>
            <person name="Andreopoulos W."/>
            <person name="Pangilinan J."/>
            <person name="Riley R."/>
            <person name="Hundley H."/>
            <person name="Na H."/>
            <person name="Barry K."/>
            <person name="Grigoriev I.V."/>
            <person name="Stajich J.E."/>
            <person name="Kennedy P.G."/>
        </authorList>
    </citation>
    <scope>NUCLEOTIDE SEQUENCE</scope>
    <source>
        <strain evidence="5">DOB743</strain>
    </source>
</reference>
<feature type="compositionally biased region" description="Polar residues" evidence="4">
    <location>
        <begin position="645"/>
        <end position="676"/>
    </location>
</feature>
<evidence type="ECO:0000256" key="1">
    <source>
        <dbReference type="ARBA" id="ARBA00022722"/>
    </source>
</evidence>
<dbReference type="PANTHER" id="PTHR23240">
    <property type="entry name" value="DNA CROSS-LINK REPAIR PROTEIN PSO2/SNM1-RELATED"/>
    <property type="match status" value="1"/>
</dbReference>
<sequence>MPPGTPYASFALPYPIRVDCFTCTAHLPAPYNTPALYLLTHSHTDHIVGLSSKSFAARLVCSPDTKEMLLRHEIYLERAKKDAGEVATRTFAHLKVEGGVFRRDLLHAVPLNTPTEFELSSTETVTITLIDANHCPGAVMFLIEGPRGTILHTGDVRAEYWLLKSLTRNPFLQPYIPDTEEDLRVLIARGGQTESLTKTLNAIYLDTACMLKGTVIPTKENAVKGLVELIALFDKDTYFFVNSWTWGYEDVLKGIARAFQCQIHVDRYKHAVYTHISDPFLRNLVTRDATSTRFHACERFERCSFVQVPSFDFRNDSAPRSIEGKKVVYVNPVTMGCAQWESYRMDVRRRLAMGKDVDRLLVPLERHSPLPELLNLVSLFRPRRVVPNTLVPALGGLDWTAMNAMFKECMAPPIYDSGDPIPNELNSSGTVHPSVLDLASLDLADTDSAMKNLVGDSAELEARKWADDGSMRRRLEVLRGWLGPKEKGIVDRALGRLPNSRSEHEGSSPLSSRNNSALETPKRTIKSHMQLKRYVDDSDDSSDDDGSDAHARTARLLFAGDYSMEESIKSWLSSSPSQIPGGEAQIIGAENLGPVQEQSISAATAEADVQAPTDAALVPATTLSADQSFPTPISSPVLRPRDQSIETSQKDVFSQASPDAPPSQRSQPFKSLSNQEHSNHPSLPLAQIESQHSDGHRRKRCRLEEHTSGVSETENNPFLDTTGELMSPSHKHEQRSPAILPGNLAPSRSVPLLVPLPRLEISSHRRGHEPLATASTSFLVTLTSPRTITSAPTIPLLLGNTSTISLTSSSKVPRPSFAISEKSSNSRSAERHKRREIAEKLCLARPDLVDPSYAAKRSRRLSQFKEQSVSRWRELLDEDTEDVHQTMDWERSRRLARDVAGALAEGRKARDVLPRLMCIYARRRHPAG</sequence>
<keyword evidence="6" id="KW-1185">Reference proteome</keyword>
<dbReference type="EMBL" id="JABBWD010000008">
    <property type="protein sequence ID" value="KAG1780545.1"/>
    <property type="molecule type" value="Genomic_DNA"/>
</dbReference>
<keyword evidence="1" id="KW-0540">Nuclease</keyword>
<dbReference type="GO" id="GO:0035312">
    <property type="term" value="F:5'-3' DNA exonuclease activity"/>
    <property type="evidence" value="ECO:0007669"/>
    <property type="project" value="TreeGrafter"/>
</dbReference>
<keyword evidence="2" id="KW-0378">Hydrolase</keyword>
<dbReference type="AlphaFoldDB" id="A0A9P7A2F9"/>
<evidence type="ECO:0000313" key="6">
    <source>
        <dbReference type="Proteomes" id="UP000714275"/>
    </source>
</evidence>
<comment type="caution">
    <text evidence="5">The sequence shown here is derived from an EMBL/GenBank/DDBJ whole genome shotgun (WGS) entry which is preliminary data.</text>
</comment>
<evidence type="ECO:0000256" key="2">
    <source>
        <dbReference type="ARBA" id="ARBA00022801"/>
    </source>
</evidence>